<dbReference type="GO" id="GO:0042597">
    <property type="term" value="C:periplasmic space"/>
    <property type="evidence" value="ECO:0007669"/>
    <property type="project" value="UniProtKB-SubCell"/>
</dbReference>
<feature type="coiled-coil region" evidence="4">
    <location>
        <begin position="241"/>
        <end position="291"/>
    </location>
</feature>
<protein>
    <submittedName>
        <fullName evidence="6">TRAP transporter substrate-binding protein</fullName>
    </submittedName>
</protein>
<comment type="subcellular location">
    <subcellularLocation>
        <location evidence="1">Periplasm</location>
    </subcellularLocation>
</comment>
<dbReference type="Gene3D" id="3.40.190.170">
    <property type="entry name" value="Bacterial extracellular solute-binding protein, family 7"/>
    <property type="match status" value="1"/>
</dbReference>
<dbReference type="NCBIfam" id="NF037995">
    <property type="entry name" value="TRAP_S1"/>
    <property type="match status" value="1"/>
</dbReference>
<evidence type="ECO:0000256" key="3">
    <source>
        <dbReference type="ARBA" id="ARBA00022764"/>
    </source>
</evidence>
<name>A0AAW7XSA4_9RHOB</name>
<dbReference type="EMBL" id="JAUOPJ010000002">
    <property type="protein sequence ID" value="MDO6455977.1"/>
    <property type="molecule type" value="Genomic_DNA"/>
</dbReference>
<dbReference type="RefSeq" id="WP_303484001.1">
    <property type="nucleotide sequence ID" value="NZ_JAUOPJ010000002.1"/>
</dbReference>
<evidence type="ECO:0000256" key="4">
    <source>
        <dbReference type="SAM" id="Coils"/>
    </source>
</evidence>
<dbReference type="PANTHER" id="PTHR33376">
    <property type="match status" value="1"/>
</dbReference>
<evidence type="ECO:0000256" key="1">
    <source>
        <dbReference type="ARBA" id="ARBA00004418"/>
    </source>
</evidence>
<comment type="caution">
    <text evidence="6">The sequence shown here is derived from an EMBL/GenBank/DDBJ whole genome shotgun (WGS) entry which is preliminary data.</text>
</comment>
<evidence type="ECO:0000313" key="6">
    <source>
        <dbReference type="EMBL" id="MDO6455977.1"/>
    </source>
</evidence>
<sequence length="331" mass="35856">MKLKHSLIALISAAAAFGTAQTALAETKFNMANEYADTSFQADGDRFFLERVNELTNGSVAIDYFPGGGLGYKSADHFYAVSDAAIDIANTFIGQLSGVDPIFLLPSQPFVVTSEKEAKVLEEVLASRYAKTFADNNQVYLFSSPWPPSGLWSREPVADTAGLQDLKVRVADANATIVFQEAGAAPLQLSWGDVMAQLATNALDAAVTSAEGGVNSKLWEFLPNYLAVNYTTPVNVIHMNLDAFEALNDDEQAAVRQAAQETVDRQWGLLAERLQENYAILRENNVDVVEDVPADVLDTLRSASDASMASWLEKAGPDGAAILEEYKSKMQ</sequence>
<dbReference type="CDD" id="cd13602">
    <property type="entry name" value="PBP2_TRAP_BpDctp6_7"/>
    <property type="match status" value="1"/>
</dbReference>
<feature type="signal peptide" evidence="5">
    <location>
        <begin position="1"/>
        <end position="25"/>
    </location>
</feature>
<dbReference type="GO" id="GO:0055085">
    <property type="term" value="P:transmembrane transport"/>
    <property type="evidence" value="ECO:0007669"/>
    <property type="project" value="InterPro"/>
</dbReference>
<keyword evidence="2 5" id="KW-0732">Signal</keyword>
<dbReference type="InterPro" id="IPR038404">
    <property type="entry name" value="TRAP_DctP_sf"/>
</dbReference>
<dbReference type="InterPro" id="IPR018389">
    <property type="entry name" value="DctP_fam"/>
</dbReference>
<dbReference type="AlphaFoldDB" id="A0AAW7XSA4"/>
<feature type="chain" id="PRO_5043510532" evidence="5">
    <location>
        <begin position="26"/>
        <end position="331"/>
    </location>
</feature>
<proteinExistence type="predicted"/>
<organism evidence="6 7">
    <name type="scientific">Celeribacter halophilus</name>
    <dbReference type="NCBI Taxonomy" id="576117"/>
    <lineage>
        <taxon>Bacteria</taxon>
        <taxon>Pseudomonadati</taxon>
        <taxon>Pseudomonadota</taxon>
        <taxon>Alphaproteobacteria</taxon>
        <taxon>Rhodobacterales</taxon>
        <taxon>Roseobacteraceae</taxon>
        <taxon>Celeribacter</taxon>
    </lineage>
</organism>
<dbReference type="Proteomes" id="UP001169823">
    <property type="component" value="Unassembled WGS sequence"/>
</dbReference>
<evidence type="ECO:0000256" key="2">
    <source>
        <dbReference type="ARBA" id="ARBA00022729"/>
    </source>
</evidence>
<keyword evidence="3" id="KW-0574">Periplasm</keyword>
<gene>
    <name evidence="6" type="ORF">Q4494_02720</name>
</gene>
<accession>A0AAW7XSA4</accession>
<evidence type="ECO:0000256" key="5">
    <source>
        <dbReference type="SAM" id="SignalP"/>
    </source>
</evidence>
<evidence type="ECO:0000313" key="7">
    <source>
        <dbReference type="Proteomes" id="UP001169823"/>
    </source>
</evidence>
<keyword evidence="4" id="KW-0175">Coiled coil</keyword>
<dbReference type="PANTHER" id="PTHR33376:SF4">
    <property type="entry name" value="SIALIC ACID-BINDING PERIPLASMIC PROTEIN SIAP"/>
    <property type="match status" value="1"/>
</dbReference>
<reference evidence="6" key="1">
    <citation type="submission" date="2023-07" db="EMBL/GenBank/DDBJ databases">
        <title>Genome content predicts the carbon catabolic preferences of heterotrophic bacteria.</title>
        <authorList>
            <person name="Gralka M."/>
        </authorList>
    </citation>
    <scope>NUCLEOTIDE SEQUENCE</scope>
    <source>
        <strain evidence="6">I2M02</strain>
    </source>
</reference>
<dbReference type="Pfam" id="PF03480">
    <property type="entry name" value="DctP"/>
    <property type="match status" value="1"/>
</dbReference>